<dbReference type="InterPro" id="IPR050696">
    <property type="entry name" value="FtsA/MreB"/>
</dbReference>
<keyword evidence="3 5" id="KW-0472">Membrane</keyword>
<dbReference type="EMBL" id="JACJJW010000001">
    <property type="protein sequence ID" value="MBM6757125.1"/>
    <property type="molecule type" value="Genomic_DNA"/>
</dbReference>
<dbReference type="InterPro" id="IPR003494">
    <property type="entry name" value="SHS2_FtsA"/>
</dbReference>
<evidence type="ECO:0000256" key="3">
    <source>
        <dbReference type="ARBA" id="ARBA00023136"/>
    </source>
</evidence>
<dbReference type="Gene3D" id="3.30.420.40">
    <property type="match status" value="1"/>
</dbReference>
<organism evidence="8 9">
    <name type="scientific">Bacteroides mediterraneensis</name>
    <dbReference type="NCBI Taxonomy" id="1841856"/>
    <lineage>
        <taxon>Bacteria</taxon>
        <taxon>Pseudomonadati</taxon>
        <taxon>Bacteroidota</taxon>
        <taxon>Bacteroidia</taxon>
        <taxon>Bacteroidales</taxon>
        <taxon>Bacteroidaceae</taxon>
        <taxon>Bacteroides</taxon>
    </lineage>
</organism>
<dbReference type="Proteomes" id="UP000703295">
    <property type="component" value="Unassembled WGS sequence"/>
</dbReference>
<keyword evidence="2 5" id="KW-0132">Cell division</keyword>
<reference evidence="8 9" key="1">
    <citation type="journal article" date="2021" name="Sci. Rep.">
        <title>The distribution of antibiotic resistance genes in chicken gut microbiota commensals.</title>
        <authorList>
            <person name="Juricova H."/>
            <person name="Matiasovicova J."/>
            <person name="Kubasova T."/>
            <person name="Cejkova D."/>
            <person name="Rychlik I."/>
        </authorList>
    </citation>
    <scope>NUCLEOTIDE SEQUENCE [LARGE SCALE GENOMIC DNA]</scope>
    <source>
        <strain evidence="8 9">An801</strain>
    </source>
</reference>
<dbReference type="PANTHER" id="PTHR32432">
    <property type="entry name" value="CELL DIVISION PROTEIN FTSA-RELATED"/>
    <property type="match status" value="1"/>
</dbReference>
<evidence type="ECO:0000313" key="9">
    <source>
        <dbReference type="Proteomes" id="UP000703295"/>
    </source>
</evidence>
<dbReference type="Pfam" id="PF02491">
    <property type="entry name" value="SHS2_FTSA"/>
    <property type="match status" value="1"/>
</dbReference>
<evidence type="ECO:0000256" key="5">
    <source>
        <dbReference type="HAMAP-Rule" id="MF_02033"/>
    </source>
</evidence>
<comment type="subcellular location">
    <subcellularLocation>
        <location evidence="5">Cell membrane</location>
        <topology evidence="5">Peripheral membrane protein</topology>
        <orientation evidence="5">Cytoplasmic side</orientation>
    </subcellularLocation>
    <text evidence="5">Localizes to the Z ring in an FtsZ-dependent manner. Targeted to the membrane through a conserved C-terminal amphipathic helix.</text>
</comment>
<dbReference type="PANTHER" id="PTHR32432:SF4">
    <property type="entry name" value="CELL DIVISION PROTEIN FTSA"/>
    <property type="match status" value="1"/>
</dbReference>
<feature type="domain" description="SHS2" evidence="7">
    <location>
        <begin position="7"/>
        <end position="193"/>
    </location>
</feature>
<dbReference type="GO" id="GO:0051301">
    <property type="term" value="P:cell division"/>
    <property type="evidence" value="ECO:0007669"/>
    <property type="project" value="UniProtKB-KW"/>
</dbReference>
<dbReference type="NCBIfam" id="TIGR01174">
    <property type="entry name" value="ftsA"/>
    <property type="match status" value="1"/>
</dbReference>
<comment type="subunit">
    <text evidence="5">Self-interacts. Interacts with FtsZ.</text>
</comment>
<dbReference type="SMART" id="SM00842">
    <property type="entry name" value="FtsA"/>
    <property type="match status" value="1"/>
</dbReference>
<comment type="function">
    <text evidence="5">Cell division protein that is involved in the assembly of the Z ring. May serve as a membrane anchor for the Z ring.</text>
</comment>
<evidence type="ECO:0000313" key="8">
    <source>
        <dbReference type="EMBL" id="MBM6757125.1"/>
    </source>
</evidence>
<comment type="caution">
    <text evidence="8">The sequence shown here is derived from an EMBL/GenBank/DDBJ whole genome shotgun (WGS) entry which is preliminary data.</text>
</comment>
<proteinExistence type="inferred from homology"/>
<gene>
    <name evidence="5 8" type="primary">ftsA</name>
    <name evidence="8" type="ORF">H6A31_00175</name>
</gene>
<dbReference type="InterPro" id="IPR020823">
    <property type="entry name" value="Cell_div_FtsA"/>
</dbReference>
<evidence type="ECO:0000256" key="2">
    <source>
        <dbReference type="ARBA" id="ARBA00022618"/>
    </source>
</evidence>
<dbReference type="Pfam" id="PF14450">
    <property type="entry name" value="FtsA"/>
    <property type="match status" value="1"/>
</dbReference>
<dbReference type="CDD" id="cd24048">
    <property type="entry name" value="ASKHA_NBD_FtsA"/>
    <property type="match status" value="1"/>
</dbReference>
<comment type="similarity">
    <text evidence="5">Belongs to the FtsA/MreB family.</text>
</comment>
<keyword evidence="9" id="KW-1185">Reference proteome</keyword>
<feature type="region of interest" description="Disordered" evidence="6">
    <location>
        <begin position="407"/>
        <end position="428"/>
    </location>
</feature>
<dbReference type="InterPro" id="IPR043129">
    <property type="entry name" value="ATPase_NBD"/>
</dbReference>
<keyword evidence="1 5" id="KW-1003">Cell membrane</keyword>
<dbReference type="RefSeq" id="WP_204473581.1">
    <property type="nucleotide sequence ID" value="NZ_JACJJW010000001.1"/>
</dbReference>
<protein>
    <recommendedName>
        <fullName evidence="5">Cell division protein FtsA</fullName>
    </recommendedName>
</protein>
<keyword evidence="4 5" id="KW-0131">Cell cycle</keyword>
<evidence type="ECO:0000256" key="1">
    <source>
        <dbReference type="ARBA" id="ARBA00022475"/>
    </source>
</evidence>
<sequence>MAVTDFIAAIELGSTNITGIAGKKNADGSIQILAYANAPSSDCIKKGAIFNLDKTTQILVSVIQKLENDLQASIKKVYVGIGGQSIRSIRNNVTKQLGEDTKISQALIESLMENNREISLVDQEILGVEPQEYKVGNNLLTEPVGISADRIEGHYLNIIANHTLKARIAQCFKQTKYEIADYLLSPVVTANVVLTDSERRSGCALVDLGADTTTVSVYKNNILRHLAVIPLGSNNITKDICSLQIEEEDAEQLKLRYGCALTPPTEDEDQAHEQEYSIEGKCTVPAHKLEYIVEARVNEIISNVWNQIMVSDYGDKLMAGLVLTGGASNMPNIDEAFKQITKIEKIRIAKGCNIALDGAIQLPKNGTKNTLIGLLVEGKENCLKIDPRKGHQLDFINDLAEQEAEAKRKEAERRKAEEERRKAEEEAERIRKINEEKKRQEEERNRKRLEEYNIYVEEARLQLSKKKYKAALKEIENARRMHLAEKEEELNELEAKVNKEKKENSWFDIFTKKVTNLSDEILKDN</sequence>
<evidence type="ECO:0000256" key="6">
    <source>
        <dbReference type="SAM" id="MobiDB-lite"/>
    </source>
</evidence>
<dbReference type="HAMAP" id="MF_02033">
    <property type="entry name" value="FtsA"/>
    <property type="match status" value="1"/>
</dbReference>
<name>A0ABS2ES70_9BACE</name>
<accession>A0ABS2ES70</accession>
<evidence type="ECO:0000256" key="4">
    <source>
        <dbReference type="ARBA" id="ARBA00023306"/>
    </source>
</evidence>
<evidence type="ECO:0000259" key="7">
    <source>
        <dbReference type="SMART" id="SM00842"/>
    </source>
</evidence>
<dbReference type="SUPFAM" id="SSF53067">
    <property type="entry name" value="Actin-like ATPase domain"/>
    <property type="match status" value="2"/>
</dbReference>